<reference evidence="1" key="1">
    <citation type="journal article" date="2021" name="Proc. Natl. Acad. Sci. U.S.A.">
        <title>A Catalog of Tens of Thousands of Viruses from Human Metagenomes Reveals Hidden Associations with Chronic Diseases.</title>
        <authorList>
            <person name="Tisza M.J."/>
            <person name="Buck C.B."/>
        </authorList>
    </citation>
    <scope>NUCLEOTIDE SEQUENCE</scope>
    <source>
        <strain evidence="1">Ct9UA16</strain>
    </source>
</reference>
<proteinExistence type="predicted"/>
<accession>A0A8S5TM74</accession>
<dbReference type="EMBL" id="BK032859">
    <property type="protein sequence ID" value="DAF64397.1"/>
    <property type="molecule type" value="Genomic_DNA"/>
</dbReference>
<name>A0A8S5TM74_9CAUD</name>
<evidence type="ECO:0000313" key="1">
    <source>
        <dbReference type="EMBL" id="DAF64397.1"/>
    </source>
</evidence>
<organism evidence="1">
    <name type="scientific">Siphoviridae sp. ct9UA16</name>
    <dbReference type="NCBI Taxonomy" id="2827793"/>
    <lineage>
        <taxon>Viruses</taxon>
        <taxon>Duplodnaviria</taxon>
        <taxon>Heunggongvirae</taxon>
        <taxon>Uroviricota</taxon>
        <taxon>Caudoviricetes</taxon>
    </lineage>
</organism>
<sequence length="105" mass="11586">MRIIDTGDAILSGDNHPQLKIGDKLYLVDDRKSTWDKIQQVQERGGDNVDAEILALALGKEAVAELVNNSDISVSGYTNLSFYVMAAITGEDYEDLKKAAKERKN</sequence>
<protein>
    <submittedName>
        <fullName evidence="1">Uncharacterized protein</fullName>
    </submittedName>
</protein>